<name>A0ABT1XFD4_9BURK</name>
<reference evidence="1" key="1">
    <citation type="submission" date="2022-07" db="EMBL/GenBank/DDBJ databases">
        <authorList>
            <person name="Xamxidin M."/>
        </authorList>
    </citation>
    <scope>NUCLEOTIDE SEQUENCE</scope>
    <source>
        <strain evidence="1">YS8-69</strain>
    </source>
</reference>
<accession>A0ABT1XFD4</accession>
<dbReference type="Proteomes" id="UP001165267">
    <property type="component" value="Unassembled WGS sequence"/>
</dbReference>
<gene>
    <name evidence="1" type="ORF">NSP04_04935</name>
</gene>
<sequence>MQLNTRFHLDFEKANKANGKAQAIISSHSPFLVSSLPHEAVFHFKKVNGATHMANPPGETFGASFDVLIKKHFNLRATISETAVQEIRERLADQQFTNKQKLDWLEDSVGESMERSYLINKLRAG</sequence>
<proteinExistence type="predicted"/>
<evidence type="ECO:0008006" key="3">
    <source>
        <dbReference type="Google" id="ProtNLM"/>
    </source>
</evidence>
<protein>
    <recommendedName>
        <fullName evidence="3">ATPase AAA-type core domain-containing protein</fullName>
    </recommendedName>
</protein>
<evidence type="ECO:0000313" key="2">
    <source>
        <dbReference type="Proteomes" id="UP001165267"/>
    </source>
</evidence>
<comment type="caution">
    <text evidence="1">The sequence shown here is derived from an EMBL/GenBank/DDBJ whole genome shotgun (WGS) entry which is preliminary data.</text>
</comment>
<keyword evidence="2" id="KW-1185">Reference proteome</keyword>
<dbReference type="RefSeq" id="WP_257511228.1">
    <property type="nucleotide sequence ID" value="NZ_JANKHG010000015.1"/>
</dbReference>
<dbReference type="EMBL" id="JANKHG010000015">
    <property type="protein sequence ID" value="MCR2745990.1"/>
    <property type="molecule type" value="Genomic_DNA"/>
</dbReference>
<organism evidence="1 2">
    <name type="scientific">Limnobacter parvus</name>
    <dbReference type="NCBI Taxonomy" id="2939690"/>
    <lineage>
        <taxon>Bacteria</taxon>
        <taxon>Pseudomonadati</taxon>
        <taxon>Pseudomonadota</taxon>
        <taxon>Betaproteobacteria</taxon>
        <taxon>Burkholderiales</taxon>
        <taxon>Burkholderiaceae</taxon>
        <taxon>Limnobacter</taxon>
    </lineage>
</organism>
<evidence type="ECO:0000313" key="1">
    <source>
        <dbReference type="EMBL" id="MCR2745990.1"/>
    </source>
</evidence>